<dbReference type="Proteomes" id="UP000032287">
    <property type="component" value="Unassembled WGS sequence"/>
</dbReference>
<evidence type="ECO:0000256" key="1">
    <source>
        <dbReference type="ARBA" id="ARBA00022676"/>
    </source>
</evidence>
<evidence type="ECO:0000313" key="5">
    <source>
        <dbReference type="Proteomes" id="UP000032287"/>
    </source>
</evidence>
<dbReference type="Gene3D" id="3.40.50.2000">
    <property type="entry name" value="Glycogen Phosphorylase B"/>
    <property type="match status" value="3"/>
</dbReference>
<dbReference type="CDD" id="cd04949">
    <property type="entry name" value="GT4_GtfA-like"/>
    <property type="match status" value="1"/>
</dbReference>
<proteinExistence type="predicted"/>
<dbReference type="Pfam" id="PF00534">
    <property type="entry name" value="Glycos_transf_1"/>
    <property type="match status" value="1"/>
</dbReference>
<organism evidence="4 5">
    <name type="scientific">Weissella cibaria</name>
    <dbReference type="NCBI Taxonomy" id="137591"/>
    <lineage>
        <taxon>Bacteria</taxon>
        <taxon>Bacillati</taxon>
        <taxon>Bacillota</taxon>
        <taxon>Bacilli</taxon>
        <taxon>Lactobacillales</taxon>
        <taxon>Lactobacillaceae</taxon>
        <taxon>Weissella</taxon>
    </lineage>
</organism>
<dbReference type="EMBL" id="JWHU01000007">
    <property type="protein sequence ID" value="KIU21581.1"/>
    <property type="molecule type" value="Genomic_DNA"/>
</dbReference>
<evidence type="ECO:0000259" key="3">
    <source>
        <dbReference type="Pfam" id="PF00534"/>
    </source>
</evidence>
<dbReference type="RefSeq" id="WP_043708094.1">
    <property type="nucleotide sequence ID" value="NZ_JALOCT010000007.1"/>
</dbReference>
<evidence type="ECO:0000313" key="4">
    <source>
        <dbReference type="EMBL" id="KIU21581.1"/>
    </source>
</evidence>
<dbReference type="GO" id="GO:0016757">
    <property type="term" value="F:glycosyltransferase activity"/>
    <property type="evidence" value="ECO:0007669"/>
    <property type="project" value="UniProtKB-KW"/>
</dbReference>
<dbReference type="STRING" id="137591.AO080_01175"/>
<gene>
    <name evidence="4" type="primary">gtf1_1</name>
    <name evidence="4" type="ORF">QX99_00660</name>
</gene>
<dbReference type="eggNOG" id="COG0438">
    <property type="taxonomic scope" value="Bacteria"/>
</dbReference>
<feature type="domain" description="Glycosyl transferase family 1" evidence="3">
    <location>
        <begin position="335"/>
        <end position="493"/>
    </location>
</feature>
<name>A0A0D1LUY6_9LACO</name>
<sequence>MNFFVNATMPKQKSGIEHAQLKRFELFNNHQVDSRIVLRDWDPVAHVNANAAGIPDNQLINMFDYFQEAVAVTPKTLHAQEIEFGVPNVQFADEPANNRYLVTAQNGQLVARVNYDATADKRVRSTELFDGYNNLFRVDHYDSRGFASLIQWYTTDNQIGTETWVTPSGRTVIETFNKKTMAGEFVKSGWRLIEHGGHVMQFDTIEELTKHFFDRLNDDFWSEDQPNVFVLDRSHLGDWGLLRLRKPAYVVMHLHNSHAGDAQDPMHAILNNHYEFAMNALDEYDAVVSATHKQTHDVNERFQPKTRLFTIPVGVVPDRLLQSERVPVARREFGKVIAFARIAWEKHLDDLVRAVGIVHKEFPQVTLDLYGYADPADNYKARTSVEEAIREYGLEGVVTMKGYTTEIDVVENNAMMYGLTSRMEGFNLAIMEAISHGLIAFSYDVNYGPNEIVEDDVNGNVVPYEDYEAMAQAMLKVLRDPDLAQRYSTGAYESSERYSEENVWHAWRELLDDAAAVWPAKLAAMPAHAHDLNKEAE</sequence>
<dbReference type="EC" id="2.4.1.-" evidence="4"/>
<evidence type="ECO:0000256" key="2">
    <source>
        <dbReference type="ARBA" id="ARBA00022679"/>
    </source>
</evidence>
<comment type="caution">
    <text evidence="4">The sequence shown here is derived from an EMBL/GenBank/DDBJ whole genome shotgun (WGS) entry which is preliminary data.</text>
</comment>
<keyword evidence="2 4" id="KW-0808">Transferase</keyword>
<dbReference type="PANTHER" id="PTHR12526:SF629">
    <property type="entry name" value="TEICHURONIC ACID BIOSYNTHESIS GLYCOSYLTRANSFERASE TUAH-RELATED"/>
    <property type="match status" value="1"/>
</dbReference>
<dbReference type="PATRIC" id="fig|137591.25.peg.635"/>
<reference evidence="4 5" key="1">
    <citation type="journal article" date="2015" name="Microbiology (Mosc.)">
        <title>Genomics of the Weissella cibaria species with an examination of its metabolic traits.</title>
        <authorList>
            <person name="Lynch K.M."/>
            <person name="Lucid A."/>
            <person name="Arendt E.K."/>
            <person name="Sleator R.D."/>
            <person name="Lucey B."/>
            <person name="Coffey A."/>
        </authorList>
    </citation>
    <scope>NUCLEOTIDE SEQUENCE [LARGE SCALE GENOMIC DNA]</scope>
    <source>
        <strain evidence="4 5">MG1</strain>
    </source>
</reference>
<keyword evidence="1 4" id="KW-0328">Glycosyltransferase</keyword>
<dbReference type="SUPFAM" id="SSF53756">
    <property type="entry name" value="UDP-Glycosyltransferase/glycogen phosphorylase"/>
    <property type="match status" value="1"/>
</dbReference>
<accession>A0A0D1LUY6</accession>
<keyword evidence="5" id="KW-1185">Reference proteome</keyword>
<dbReference type="InterPro" id="IPR001296">
    <property type="entry name" value="Glyco_trans_1"/>
</dbReference>
<dbReference type="AlphaFoldDB" id="A0A0D1LUY6"/>
<protein>
    <submittedName>
        <fullName evidence="4">Gtf1_1 protein</fullName>
        <ecNumber evidence="4">2.4.1.-</ecNumber>
    </submittedName>
</protein>
<dbReference type="PANTHER" id="PTHR12526">
    <property type="entry name" value="GLYCOSYLTRANSFERASE"/>
    <property type="match status" value="1"/>
</dbReference>